<evidence type="ECO:0000256" key="1">
    <source>
        <dbReference type="SAM" id="Phobius"/>
    </source>
</evidence>
<proteinExistence type="predicted"/>
<keyword evidence="1" id="KW-1133">Transmembrane helix</keyword>
<name>A0AAW8NI47_PSEOX</name>
<dbReference type="PANTHER" id="PTHR36933">
    <property type="entry name" value="SLL0788 PROTEIN"/>
    <property type="match status" value="1"/>
</dbReference>
<feature type="domain" description="DUF305" evidence="2">
    <location>
        <begin position="58"/>
        <end position="222"/>
    </location>
</feature>
<accession>A0AAW8NI47</accession>
<dbReference type="PANTHER" id="PTHR36933:SF1">
    <property type="entry name" value="SLL0788 PROTEIN"/>
    <property type="match status" value="1"/>
</dbReference>
<dbReference type="Pfam" id="PF03713">
    <property type="entry name" value="DUF305"/>
    <property type="match status" value="1"/>
</dbReference>
<dbReference type="InterPro" id="IPR012347">
    <property type="entry name" value="Ferritin-like"/>
</dbReference>
<evidence type="ECO:0000313" key="3">
    <source>
        <dbReference type="EMBL" id="MDR7165683.1"/>
    </source>
</evidence>
<dbReference type="AlphaFoldDB" id="A0AAW8NI47"/>
<evidence type="ECO:0000259" key="2">
    <source>
        <dbReference type="Pfam" id="PF03713"/>
    </source>
</evidence>
<dbReference type="Gene3D" id="1.20.1260.10">
    <property type="match status" value="1"/>
</dbReference>
<organism evidence="3 4">
    <name type="scientific">Pseudarthrobacter oxydans</name>
    <name type="common">Arthrobacter oxydans</name>
    <dbReference type="NCBI Taxonomy" id="1671"/>
    <lineage>
        <taxon>Bacteria</taxon>
        <taxon>Bacillati</taxon>
        <taxon>Actinomycetota</taxon>
        <taxon>Actinomycetes</taxon>
        <taxon>Micrococcales</taxon>
        <taxon>Micrococcaceae</taxon>
        <taxon>Pseudarthrobacter</taxon>
    </lineage>
</organism>
<evidence type="ECO:0000313" key="4">
    <source>
        <dbReference type="Proteomes" id="UP001262032"/>
    </source>
</evidence>
<reference evidence="3" key="1">
    <citation type="submission" date="2023-07" db="EMBL/GenBank/DDBJ databases">
        <title>Sorghum-associated microbial communities from plants grown in Nebraska, USA.</title>
        <authorList>
            <person name="Schachtman D."/>
        </authorList>
    </citation>
    <scope>NUCLEOTIDE SEQUENCE</scope>
    <source>
        <strain evidence="3">BE261</strain>
    </source>
</reference>
<feature type="transmembrane region" description="Helical" evidence="1">
    <location>
        <begin position="22"/>
        <end position="42"/>
    </location>
</feature>
<sequence length="226" mass="24351">MTVTIQVPEPLDAEQTPSRRRVVLWTVFVTVVILTALAFFAVGRLTVAAQQVADDGADAGFARDMQAHHAQAVEMALAVRDTSANEEIRAIAYDIATTQQHQSGQMFAWLQEWGLPQAGTEPPMTWMSAGTGEHGTAHQSQPAATPEERMEGMATPEQLQALRSASGADADRLFADLMIRHHQGGVAMATAALNLAQTARVRDFAAGLVEAQNAEILALQDLRARL</sequence>
<gene>
    <name evidence="3" type="ORF">J2X12_003737</name>
</gene>
<dbReference type="RefSeq" id="WP_310258300.1">
    <property type="nucleotide sequence ID" value="NZ_JAVDWN010000017.1"/>
</dbReference>
<protein>
    <submittedName>
        <fullName evidence="3">Uncharacterized protein (DUF305 family)</fullName>
    </submittedName>
</protein>
<keyword evidence="1" id="KW-0812">Transmembrane</keyword>
<dbReference type="Proteomes" id="UP001262032">
    <property type="component" value="Unassembled WGS sequence"/>
</dbReference>
<dbReference type="EMBL" id="JAVDWN010000017">
    <property type="protein sequence ID" value="MDR7165683.1"/>
    <property type="molecule type" value="Genomic_DNA"/>
</dbReference>
<dbReference type="InterPro" id="IPR005183">
    <property type="entry name" value="DUF305_CopM-like"/>
</dbReference>
<comment type="caution">
    <text evidence="3">The sequence shown here is derived from an EMBL/GenBank/DDBJ whole genome shotgun (WGS) entry which is preliminary data.</text>
</comment>
<keyword evidence="1" id="KW-0472">Membrane</keyword>